<evidence type="ECO:0000313" key="4">
    <source>
        <dbReference type="EMBL" id="KAF4033784.1"/>
    </source>
</evidence>
<keyword evidence="4" id="KW-0255">Endonuclease</keyword>
<keyword evidence="4" id="KW-0540">Nuclease</keyword>
<gene>
    <name evidence="4" type="ORF">GN244_ATG14282</name>
</gene>
<dbReference type="EMBL" id="WSZM01000408">
    <property type="protein sequence ID" value="KAF4033784.1"/>
    <property type="molecule type" value="Genomic_DNA"/>
</dbReference>
<protein>
    <submittedName>
        <fullName evidence="4">DDE superfamily endonuclease</fullName>
    </submittedName>
</protein>
<name>A0A833VYB4_PHYIN</name>
<keyword evidence="4" id="KW-0378">Hydrolase</keyword>
<comment type="caution">
    <text evidence="4">The sequence shown here is derived from an EMBL/GenBank/DDBJ whole genome shotgun (WGS) entry which is preliminary data.</text>
</comment>
<feature type="domain" description="DDE Tnp4" evidence="3">
    <location>
        <begin position="214"/>
        <end position="294"/>
    </location>
</feature>
<reference evidence="4" key="1">
    <citation type="submission" date="2020-04" db="EMBL/GenBank/DDBJ databases">
        <title>Hybrid Assembly of Korean Phytophthora infestans isolates.</title>
        <authorList>
            <person name="Prokchorchik M."/>
            <person name="Lee Y."/>
            <person name="Seo J."/>
            <person name="Cho J.-H."/>
            <person name="Park Y.-E."/>
            <person name="Jang D.-C."/>
            <person name="Im J.-S."/>
            <person name="Choi J.-G."/>
            <person name="Park H.-J."/>
            <person name="Lee G.-B."/>
            <person name="Lee Y.-G."/>
            <person name="Hong S.-Y."/>
            <person name="Cho K."/>
            <person name="Sohn K.H."/>
        </authorList>
    </citation>
    <scope>NUCLEOTIDE SEQUENCE</scope>
    <source>
        <strain evidence="4">KR_1_A1</strain>
    </source>
</reference>
<evidence type="ECO:0000256" key="2">
    <source>
        <dbReference type="ARBA" id="ARBA00022723"/>
    </source>
</evidence>
<organism evidence="4 5">
    <name type="scientific">Phytophthora infestans</name>
    <name type="common">Potato late blight agent</name>
    <name type="synonym">Botrytis infestans</name>
    <dbReference type="NCBI Taxonomy" id="4787"/>
    <lineage>
        <taxon>Eukaryota</taxon>
        <taxon>Sar</taxon>
        <taxon>Stramenopiles</taxon>
        <taxon>Oomycota</taxon>
        <taxon>Peronosporomycetes</taxon>
        <taxon>Peronosporales</taxon>
        <taxon>Peronosporaceae</taxon>
        <taxon>Phytophthora</taxon>
    </lineage>
</organism>
<dbReference type="GO" id="GO:0004519">
    <property type="term" value="F:endonuclease activity"/>
    <property type="evidence" value="ECO:0007669"/>
    <property type="project" value="UniProtKB-KW"/>
</dbReference>
<keyword evidence="5" id="KW-1185">Reference proteome</keyword>
<dbReference type="Proteomes" id="UP000602510">
    <property type="component" value="Unassembled WGS sequence"/>
</dbReference>
<keyword evidence="2" id="KW-0479">Metal-binding</keyword>
<evidence type="ECO:0000313" key="5">
    <source>
        <dbReference type="Proteomes" id="UP000602510"/>
    </source>
</evidence>
<evidence type="ECO:0000256" key="1">
    <source>
        <dbReference type="ARBA" id="ARBA00001968"/>
    </source>
</evidence>
<dbReference type="PANTHER" id="PTHR34615:SF1">
    <property type="entry name" value="PX DOMAIN-CONTAINING PROTEIN"/>
    <property type="match status" value="1"/>
</dbReference>
<dbReference type="InterPro" id="IPR027806">
    <property type="entry name" value="HARBI1_dom"/>
</dbReference>
<comment type="cofactor">
    <cofactor evidence="1">
        <name>a divalent metal cation</name>
        <dbReference type="ChEBI" id="CHEBI:60240"/>
    </cofactor>
</comment>
<dbReference type="Pfam" id="PF13359">
    <property type="entry name" value="DDE_Tnp_4"/>
    <property type="match status" value="1"/>
</dbReference>
<dbReference type="GO" id="GO:0046872">
    <property type="term" value="F:metal ion binding"/>
    <property type="evidence" value="ECO:0007669"/>
    <property type="project" value="UniProtKB-KW"/>
</dbReference>
<dbReference type="PANTHER" id="PTHR34615">
    <property type="entry name" value="PX DOMAIN-CONTAINING PROTEIN"/>
    <property type="match status" value="1"/>
</dbReference>
<dbReference type="AlphaFoldDB" id="A0A833VYB4"/>
<evidence type="ECO:0000259" key="3">
    <source>
        <dbReference type="Pfam" id="PF13359"/>
    </source>
</evidence>
<sequence length="306" mass="34720">MPRTSLGRRSRALSLPLARLLLDEFEREEDIWAALFYPVVVERPLIPDLRFDPDDCADANALEDYRFTCAELKQLASLMLIPDVFITAAGDRVTGLEALAMLCYRLSYPGKLSRIRKQFGRSDCSCSRIITELYCFLDNEWKDTIYFNDRIYAENHAAYAQAITNKTNGVVERVSMFIDGTKAFICRPGKRKRRILAMQSALDCIPVGDRENLQKVCCSGHKRRHCLNYQGVCTPDGLCISFFGPFEGRLHDVTMLTDSKLLPYLSNHPTLKDLGILIYGDLAYGIDELLCSPFMCEVLKRDSTPS</sequence>
<accession>A0A833VYB4</accession>
<proteinExistence type="predicted"/>